<feature type="transmembrane region" description="Helical" evidence="8">
    <location>
        <begin position="179"/>
        <end position="205"/>
    </location>
</feature>
<dbReference type="InterPro" id="IPR013657">
    <property type="entry name" value="SCL35B1-4/HUT1"/>
</dbReference>
<dbReference type="Proteomes" id="UP000007879">
    <property type="component" value="Unassembled WGS sequence"/>
</dbReference>
<evidence type="ECO:0000256" key="6">
    <source>
        <dbReference type="ARBA" id="ARBA00022989"/>
    </source>
</evidence>
<feature type="transmembrane region" description="Helical" evidence="8">
    <location>
        <begin position="121"/>
        <end position="140"/>
    </location>
</feature>
<dbReference type="PANTHER" id="PTHR10778">
    <property type="entry name" value="SOLUTE CARRIER FAMILY 35 MEMBER B"/>
    <property type="match status" value="1"/>
</dbReference>
<feature type="transmembrane region" description="Helical" evidence="8">
    <location>
        <begin position="7"/>
        <end position="28"/>
    </location>
</feature>
<evidence type="ECO:0000256" key="8">
    <source>
        <dbReference type="SAM" id="Phobius"/>
    </source>
</evidence>
<keyword evidence="7 8" id="KW-0472">Membrane</keyword>
<evidence type="ECO:0000256" key="5">
    <source>
        <dbReference type="ARBA" id="ARBA00022692"/>
    </source>
</evidence>
<keyword evidence="6 8" id="KW-1133">Transmembrane helix</keyword>
<evidence type="ECO:0000313" key="10">
    <source>
        <dbReference type="Proteomes" id="UP000007879"/>
    </source>
</evidence>
<evidence type="ECO:0000256" key="4">
    <source>
        <dbReference type="ARBA" id="ARBA00022597"/>
    </source>
</evidence>
<keyword evidence="10" id="KW-1185">Reference proteome</keyword>
<reference evidence="10" key="1">
    <citation type="journal article" date="2010" name="Nature">
        <title>The Amphimedon queenslandica genome and the evolution of animal complexity.</title>
        <authorList>
            <person name="Srivastava M."/>
            <person name="Simakov O."/>
            <person name="Chapman J."/>
            <person name="Fahey B."/>
            <person name="Gauthier M.E."/>
            <person name="Mitros T."/>
            <person name="Richards G.S."/>
            <person name="Conaco C."/>
            <person name="Dacre M."/>
            <person name="Hellsten U."/>
            <person name="Larroux C."/>
            <person name="Putnam N.H."/>
            <person name="Stanke M."/>
            <person name="Adamska M."/>
            <person name="Darling A."/>
            <person name="Degnan S.M."/>
            <person name="Oakley T.H."/>
            <person name="Plachetzki D.C."/>
            <person name="Zhai Y."/>
            <person name="Adamski M."/>
            <person name="Calcino A."/>
            <person name="Cummins S.F."/>
            <person name="Goodstein D.M."/>
            <person name="Harris C."/>
            <person name="Jackson D.J."/>
            <person name="Leys S.P."/>
            <person name="Shu S."/>
            <person name="Woodcroft B.J."/>
            <person name="Vervoort M."/>
            <person name="Kosik K.S."/>
            <person name="Manning G."/>
            <person name="Degnan B.M."/>
            <person name="Rokhsar D.S."/>
        </authorList>
    </citation>
    <scope>NUCLEOTIDE SEQUENCE [LARGE SCALE GENOMIC DNA]</scope>
</reference>
<keyword evidence="3" id="KW-0813">Transport</keyword>
<proteinExistence type="inferred from homology"/>
<organism evidence="9 10">
    <name type="scientific">Amphimedon queenslandica</name>
    <name type="common">Sponge</name>
    <dbReference type="NCBI Taxonomy" id="400682"/>
    <lineage>
        <taxon>Eukaryota</taxon>
        <taxon>Metazoa</taxon>
        <taxon>Porifera</taxon>
        <taxon>Demospongiae</taxon>
        <taxon>Heteroscleromorpha</taxon>
        <taxon>Haplosclerida</taxon>
        <taxon>Niphatidae</taxon>
        <taxon>Amphimedon</taxon>
    </lineage>
</organism>
<dbReference type="GO" id="GO:0005462">
    <property type="term" value="F:UDP-N-acetylglucosamine transmembrane transporter activity"/>
    <property type="evidence" value="ECO:0007669"/>
    <property type="project" value="TreeGrafter"/>
</dbReference>
<dbReference type="KEGG" id="aqu:100631600"/>
<dbReference type="GO" id="GO:0005789">
    <property type="term" value="C:endoplasmic reticulum membrane"/>
    <property type="evidence" value="ECO:0007669"/>
    <property type="project" value="TreeGrafter"/>
</dbReference>
<dbReference type="PANTHER" id="PTHR10778:SF4">
    <property type="entry name" value="NUCLEOTIDE SUGAR TRANSPORTER SLC35B4"/>
    <property type="match status" value="1"/>
</dbReference>
<dbReference type="AlphaFoldDB" id="A0AAN0JGN3"/>
<keyword evidence="4" id="KW-0762">Sugar transport</keyword>
<keyword evidence="5 8" id="KW-0812">Transmembrane</keyword>
<dbReference type="GO" id="GO:0000139">
    <property type="term" value="C:Golgi membrane"/>
    <property type="evidence" value="ECO:0007669"/>
    <property type="project" value="TreeGrafter"/>
</dbReference>
<feature type="transmembrane region" description="Helical" evidence="8">
    <location>
        <begin position="34"/>
        <end position="57"/>
    </location>
</feature>
<protein>
    <submittedName>
        <fullName evidence="9">Uncharacterized protein</fullName>
    </submittedName>
</protein>
<accession>A0AAN0JGN3</accession>
<feature type="transmembrane region" description="Helical" evidence="8">
    <location>
        <begin position="93"/>
        <end position="114"/>
    </location>
</feature>
<evidence type="ECO:0000256" key="3">
    <source>
        <dbReference type="ARBA" id="ARBA00022448"/>
    </source>
</evidence>
<evidence type="ECO:0000256" key="2">
    <source>
        <dbReference type="ARBA" id="ARBA00010694"/>
    </source>
</evidence>
<gene>
    <name evidence="9" type="primary">100631600</name>
</gene>
<feature type="transmembrane region" description="Helical" evidence="8">
    <location>
        <begin position="332"/>
        <end position="359"/>
    </location>
</feature>
<dbReference type="PROSITE" id="PS51257">
    <property type="entry name" value="PROKAR_LIPOPROTEIN"/>
    <property type="match status" value="1"/>
</dbReference>
<reference evidence="9" key="2">
    <citation type="submission" date="2024-06" db="UniProtKB">
        <authorList>
            <consortium name="EnsemblMetazoa"/>
        </authorList>
    </citation>
    <scope>IDENTIFICATION</scope>
</reference>
<name>A0AAN0JGN3_AMPQE</name>
<sequence length="365" mass="41352">MSLQKILVAVFLVFFGCCSSVVLLELLIKYDTGSGNIITFSQFLFIAVEGLFVHSKFFTVNRAIPLRQYLMMVTVFFSVSVINNYALNFNIPLPLHMIFRSGSLLANMVLGIIIMKKKYPLSKYVAVAMISIGIVIATLASTDTVKQEKVLEVVEKDDLVVEIEDDIDYVQDDSDFMNIVWMTIGVLMLSFALFMSAAMGIFQEIMYKKYGKHPKEAMFYSHALPLPGFLIFYSDLYKRVELFNASGKDHNSISLTLCFSLSLDPVNIGIMIIPIMWIYLFLNAFSQYMCISGVFVLTTECPSLVVTLIITLRKFVSLLFSILYFQNPFTTLHWIGTALVFSGTLLFTGFIQQVLSYFFSKEKAE</sequence>
<dbReference type="EnsemblMetazoa" id="XM_020000239.1">
    <property type="protein sequence ID" value="XP_019855798.1"/>
    <property type="gene ID" value="LOC100631600"/>
</dbReference>
<comment type="subcellular location">
    <subcellularLocation>
        <location evidence="1">Endomembrane system</location>
        <topology evidence="1">Multi-pass membrane protein</topology>
    </subcellularLocation>
</comment>
<evidence type="ECO:0000313" key="9">
    <source>
        <dbReference type="EnsemblMetazoa" id="XP_019855798.1"/>
    </source>
</evidence>
<evidence type="ECO:0000256" key="7">
    <source>
        <dbReference type="ARBA" id="ARBA00023136"/>
    </source>
</evidence>
<dbReference type="GO" id="GO:0005464">
    <property type="term" value="F:UDP-xylose transmembrane transporter activity"/>
    <property type="evidence" value="ECO:0007669"/>
    <property type="project" value="TreeGrafter"/>
</dbReference>
<feature type="transmembrane region" description="Helical" evidence="8">
    <location>
        <begin position="253"/>
        <end position="282"/>
    </location>
</feature>
<feature type="transmembrane region" description="Helical" evidence="8">
    <location>
        <begin position="69"/>
        <end position="87"/>
    </location>
</feature>
<dbReference type="Pfam" id="PF08449">
    <property type="entry name" value="UAA"/>
    <property type="match status" value="1"/>
</dbReference>
<evidence type="ECO:0000256" key="1">
    <source>
        <dbReference type="ARBA" id="ARBA00004127"/>
    </source>
</evidence>
<comment type="similarity">
    <text evidence="2">Belongs to the nucleotide-sugar transporter family. SLC35B subfamily.</text>
</comment>